<dbReference type="Pfam" id="PF12680">
    <property type="entry name" value="SnoaL_2"/>
    <property type="match status" value="1"/>
</dbReference>
<dbReference type="InterPro" id="IPR037401">
    <property type="entry name" value="SnoaL-like"/>
</dbReference>
<dbReference type="AlphaFoldDB" id="A0A3D9C2L7"/>
<proteinExistence type="predicted"/>
<keyword evidence="3" id="KW-1185">Reference proteome</keyword>
<dbReference type="RefSeq" id="WP_115973253.1">
    <property type="nucleotide sequence ID" value="NZ_QNVT01000032.1"/>
</dbReference>
<sequence length="112" mass="12989">MSNTNHNIAEQFIQYLNDENFEQAESCLDADFKFIGVLGTREGASVYMQEMKQMKLKYQIIKTFTSGEDVCLWYTIDMGNKAIEASGWYQIIDGKIRSFKVLFDPRPLLNDQ</sequence>
<protein>
    <submittedName>
        <fullName evidence="2">Nuclear transport factor 2 family protein</fullName>
    </submittedName>
</protein>
<feature type="domain" description="SnoaL-like" evidence="1">
    <location>
        <begin position="10"/>
        <end position="98"/>
    </location>
</feature>
<dbReference type="EMBL" id="QNVT01000032">
    <property type="protein sequence ID" value="REC59796.1"/>
    <property type="molecule type" value="Genomic_DNA"/>
</dbReference>
<evidence type="ECO:0000313" key="2">
    <source>
        <dbReference type="EMBL" id="REC59796.1"/>
    </source>
</evidence>
<accession>A0A3D9C2L7</accession>
<name>A0A3D9C2L7_9FLAO</name>
<evidence type="ECO:0000313" key="3">
    <source>
        <dbReference type="Proteomes" id="UP000256686"/>
    </source>
</evidence>
<evidence type="ECO:0000259" key="1">
    <source>
        <dbReference type="Pfam" id="PF12680"/>
    </source>
</evidence>
<comment type="caution">
    <text evidence="2">The sequence shown here is derived from an EMBL/GenBank/DDBJ whole genome shotgun (WGS) entry which is preliminary data.</text>
</comment>
<dbReference type="Proteomes" id="UP000256686">
    <property type="component" value="Unassembled WGS sequence"/>
</dbReference>
<gene>
    <name evidence="2" type="ORF">DRF65_24000</name>
</gene>
<organism evidence="2 3">
    <name type="scientific">Chryseobacterium pennae</name>
    <dbReference type="NCBI Taxonomy" id="2258962"/>
    <lineage>
        <taxon>Bacteria</taxon>
        <taxon>Pseudomonadati</taxon>
        <taxon>Bacteroidota</taxon>
        <taxon>Flavobacteriia</taxon>
        <taxon>Flavobacteriales</taxon>
        <taxon>Weeksellaceae</taxon>
        <taxon>Chryseobacterium group</taxon>
        <taxon>Chryseobacterium</taxon>
    </lineage>
</organism>
<reference evidence="3" key="1">
    <citation type="submission" date="2018-06" db="EMBL/GenBank/DDBJ databases">
        <authorList>
            <person name="Lum Nde A."/>
            <person name="Hugo C."/>
        </authorList>
    </citation>
    <scope>NUCLEOTIDE SEQUENCE [LARGE SCALE GENOMIC DNA]</scope>
    <source>
        <strain evidence="3">1_F178</strain>
    </source>
</reference>
<dbReference type="Gene3D" id="3.10.450.50">
    <property type="match status" value="1"/>
</dbReference>
<dbReference type="InterPro" id="IPR032710">
    <property type="entry name" value="NTF2-like_dom_sf"/>
</dbReference>
<dbReference type="SUPFAM" id="SSF54427">
    <property type="entry name" value="NTF2-like"/>
    <property type="match status" value="1"/>
</dbReference>